<reference evidence="2" key="2">
    <citation type="submission" date="2015-08" db="EMBL/GenBank/DDBJ databases">
        <authorList>
            <person name="Babu N.S."/>
            <person name="Beckwith C.J."/>
            <person name="Beseler K.G."/>
            <person name="Brison A."/>
            <person name="Carone J.V."/>
            <person name="Caskin T.P."/>
            <person name="Diamond M."/>
            <person name="Durham M.E."/>
            <person name="Foxe J.M."/>
            <person name="Go M."/>
            <person name="Henderson B.A."/>
            <person name="Jones I.B."/>
            <person name="McGettigan J.A."/>
            <person name="Micheletti S.J."/>
            <person name="Nasrallah M.E."/>
            <person name="Ortiz D."/>
            <person name="Piller C.R."/>
            <person name="Privatt S.R."/>
            <person name="Schneider S.L."/>
            <person name="Sharp S."/>
            <person name="Smith T.C."/>
            <person name="Stanton J.D."/>
            <person name="Ullery H.E."/>
            <person name="Wilson R.J."/>
            <person name="Serrano M.G."/>
            <person name="Buck G."/>
            <person name="Lee V."/>
            <person name="Wang Y."/>
            <person name="Carvalho R."/>
            <person name="Voegtly L."/>
            <person name="Shi R."/>
            <person name="Duckworth R."/>
            <person name="Johnson A."/>
            <person name="Loviza R."/>
            <person name="Walstead R."/>
            <person name="Shah Z."/>
            <person name="Kiflezghi M."/>
            <person name="Wade K."/>
            <person name="Ball S.L."/>
            <person name="Bradley K.W."/>
            <person name="Asai D.J."/>
            <person name="Bowman C.A."/>
            <person name="Russell D.A."/>
            <person name="Pope W.H."/>
            <person name="Jacobs-Sera D."/>
            <person name="Hendrix R.W."/>
            <person name="Hatfull G.F."/>
        </authorList>
    </citation>
    <scope>NUCLEOTIDE SEQUENCE [LARGE SCALE GENOMIC DNA]</scope>
</reference>
<dbReference type="Proteomes" id="UP001429100">
    <property type="component" value="Unassembled WGS sequence"/>
</dbReference>
<dbReference type="VEuPathDB" id="CryptoDB:ChTU502y2012_366g0045"/>
<evidence type="ECO:0000256" key="1">
    <source>
        <dbReference type="SAM" id="Phobius"/>
    </source>
</evidence>
<keyword evidence="1" id="KW-0472">Membrane</keyword>
<dbReference type="OrthoDB" id="341377at2759"/>
<dbReference type="AlphaFoldDB" id="A0A0S4TD46"/>
<proteinExistence type="predicted"/>
<accession>A0A0S4TD46</accession>
<reference evidence="3 4" key="1">
    <citation type="submission" date="2014-11" db="EMBL/GenBank/DDBJ databases">
        <title>Comparative genomic analysis of Cryptosporidium hominis reveals occurrence of genetic recombination in virulent subtypes.</title>
        <authorList>
            <person name="Guo Y."/>
            <person name="Tang K."/>
            <person name="Frace M."/>
            <person name="Li N."/>
            <person name="Roellig D.M."/>
            <person name="Sammons S."/>
            <person name="Knipe K."/>
            <person name="Rowe L."/>
            <person name="Feng Y."/>
            <person name="Xiao L."/>
        </authorList>
    </citation>
    <scope>NUCLEOTIDE SEQUENCE [LARGE SCALE GENOMIC DNA]</scope>
    <source>
        <strain evidence="3">30976</strain>
    </source>
</reference>
<evidence type="ECO:0000313" key="2">
    <source>
        <dbReference type="EMBL" id="CUV04583.1"/>
    </source>
</evidence>
<evidence type="ECO:0000313" key="3">
    <source>
        <dbReference type="EMBL" id="PPS95100.1"/>
    </source>
</evidence>
<feature type="transmembrane region" description="Helical" evidence="1">
    <location>
        <begin position="7"/>
        <end position="23"/>
    </location>
</feature>
<name>A0A0S4TD46_CRYHO</name>
<dbReference type="VEuPathDB" id="CryptoDB:CHUDEA2_2270"/>
<keyword evidence="1" id="KW-1133">Transmembrane helix</keyword>
<organism evidence="2">
    <name type="scientific">Cryptosporidium hominis</name>
    <dbReference type="NCBI Taxonomy" id="237895"/>
    <lineage>
        <taxon>Eukaryota</taxon>
        <taxon>Sar</taxon>
        <taxon>Alveolata</taxon>
        <taxon>Apicomplexa</taxon>
        <taxon>Conoidasida</taxon>
        <taxon>Coccidia</taxon>
        <taxon>Eucoccidiorida</taxon>
        <taxon>Eimeriorina</taxon>
        <taxon>Cryptosporidiidae</taxon>
        <taxon>Cryptosporidium</taxon>
    </lineage>
</organism>
<feature type="transmembrane region" description="Helical" evidence="1">
    <location>
        <begin position="29"/>
        <end position="50"/>
    </location>
</feature>
<dbReference type="EMBL" id="LN877948">
    <property type="protein sequence ID" value="CUV04583.1"/>
    <property type="molecule type" value="Genomic_DNA"/>
</dbReference>
<dbReference type="EMBL" id="JTAI01000039">
    <property type="protein sequence ID" value="PPS95100.1"/>
    <property type="molecule type" value="Genomic_DNA"/>
</dbReference>
<gene>
    <name evidence="2" type="ORF">CHUDEA2_2270</name>
    <name evidence="3" type="ORF">GY17_00002180</name>
</gene>
<evidence type="ECO:0000313" key="4">
    <source>
        <dbReference type="Proteomes" id="UP001429100"/>
    </source>
</evidence>
<keyword evidence="1" id="KW-0812">Transmembrane</keyword>
<sequence length="345" mass="39328">MIFLTPILPILSCFCLHYLWKYFEKEFGIITSLLSISILIITFYGAYIYFKKSLYIEIDFGKFANKKEDFTEFNSNLMLSVFERYNRERENCLNGGLVAVKQGEDDPSEIKNKKFVSQSETHSSEMKDTDILFHDSKLSFFGLSMNSPNTSKKLYQHNNCYNSSHKICSPSLLADTFIQAADIARNYQSEHYRGIHNNSQLQHSNILIGSNTNTLAKAAETKNSNSRLFRSVGYSFHSNIEFARSRFEDYISSLQFRITNKRVRNSLPGRLLSSVSNSESGIKKNAISKHRQSSIPSILIESIDDKSTKAKANSSTPTRKIYNSFLSPLPTSKPSPILLFTDNKN</sequence>
<protein>
    <submittedName>
        <fullName evidence="2">Uncharacterized protein</fullName>
    </submittedName>
</protein>
<dbReference type="VEuPathDB" id="CryptoDB:Chro.20243"/>
<dbReference type="VEuPathDB" id="CryptoDB:GY17_00002180"/>
<dbReference type="Proteomes" id="UP000199752">
    <property type="component" value="Chromosome 2"/>
</dbReference>
<keyword evidence="4" id="KW-1185">Reference proteome</keyword>
<reference evidence="3 4" key="3">
    <citation type="submission" date="2017-10" db="EMBL/GenBank/DDBJ databases">
        <title>Consistent, comparative and evidence-based genome annotation and re-annotation for the closely-related species, Cryptosporidium parvum, C. hominis and C. tyzzeri.</title>
        <authorList>
            <person name="Baptista R.P."/>
            <person name="Li Y."/>
            <person name="Sateriale A."/>
            <person name="Striepen B."/>
            <person name="Kissinger J.C."/>
        </authorList>
    </citation>
    <scope>NUCLEOTIDE SEQUENCE [LARGE SCALE GENOMIC DNA]</scope>
    <source>
        <strain evidence="3">30976</strain>
    </source>
</reference>